<dbReference type="EMBL" id="BAAADD010000009">
    <property type="protein sequence ID" value="GAA0582256.1"/>
    <property type="molecule type" value="Genomic_DNA"/>
</dbReference>
<keyword evidence="4" id="KW-0460">Magnesium</keyword>
<keyword evidence="6" id="KW-0456">Lyase</keyword>
<proteinExistence type="inferred from homology"/>
<accession>A0ABP3Q7S0</accession>
<keyword evidence="7" id="KW-1185">Reference proteome</keyword>
<evidence type="ECO:0000259" key="5">
    <source>
        <dbReference type="Pfam" id="PF03328"/>
    </source>
</evidence>
<dbReference type="InterPro" id="IPR011206">
    <property type="entry name" value="Citrate_lyase_beta/mcl1/mcl2"/>
</dbReference>
<comment type="caution">
    <text evidence="6">The sequence shown here is derived from an EMBL/GenBank/DDBJ whole genome shotgun (WGS) entry which is preliminary data.</text>
</comment>
<dbReference type="PANTHER" id="PTHR32308:SF10">
    <property type="entry name" value="CITRATE LYASE SUBUNIT BETA"/>
    <property type="match status" value="1"/>
</dbReference>
<dbReference type="InterPro" id="IPR005000">
    <property type="entry name" value="Aldolase/citrate-lyase_domain"/>
</dbReference>
<comment type="similarity">
    <text evidence="2">Belongs to the HpcH/HpaI aldolase family.</text>
</comment>
<evidence type="ECO:0000256" key="1">
    <source>
        <dbReference type="ARBA" id="ARBA00001946"/>
    </source>
</evidence>
<dbReference type="InterPro" id="IPR040442">
    <property type="entry name" value="Pyrv_kinase-like_dom_sf"/>
</dbReference>
<dbReference type="Proteomes" id="UP001499951">
    <property type="component" value="Unassembled WGS sequence"/>
</dbReference>
<keyword evidence="3" id="KW-0479">Metal-binding</keyword>
<dbReference type="Gene3D" id="3.20.20.60">
    <property type="entry name" value="Phosphoenolpyruvate-binding domains"/>
    <property type="match status" value="1"/>
</dbReference>
<dbReference type="InterPro" id="IPR015813">
    <property type="entry name" value="Pyrv/PenolPyrv_kinase-like_dom"/>
</dbReference>
<feature type="domain" description="HpcH/HpaI aldolase/citrate lyase" evidence="5">
    <location>
        <begin position="2"/>
        <end position="195"/>
    </location>
</feature>
<gene>
    <name evidence="6" type="ORF">GCM10008942_33960</name>
</gene>
<comment type="cofactor">
    <cofactor evidence="1">
        <name>Mg(2+)</name>
        <dbReference type="ChEBI" id="CHEBI:18420"/>
    </cofactor>
</comment>
<reference evidence="7" key="1">
    <citation type="journal article" date="2019" name="Int. J. Syst. Evol. Microbiol.">
        <title>The Global Catalogue of Microorganisms (GCM) 10K type strain sequencing project: providing services to taxonomists for standard genome sequencing and annotation.</title>
        <authorList>
            <consortium name="The Broad Institute Genomics Platform"/>
            <consortium name="The Broad Institute Genome Sequencing Center for Infectious Disease"/>
            <person name="Wu L."/>
            <person name="Ma J."/>
        </authorList>
    </citation>
    <scope>NUCLEOTIDE SEQUENCE [LARGE SCALE GENOMIC DNA]</scope>
    <source>
        <strain evidence="7">JCM 15089</strain>
    </source>
</reference>
<dbReference type="PANTHER" id="PTHR32308">
    <property type="entry name" value="LYASE BETA SUBUNIT, PUTATIVE (AFU_ORTHOLOGUE AFUA_4G13030)-RELATED"/>
    <property type="match status" value="1"/>
</dbReference>
<evidence type="ECO:0000256" key="2">
    <source>
        <dbReference type="ARBA" id="ARBA00005568"/>
    </source>
</evidence>
<evidence type="ECO:0000313" key="7">
    <source>
        <dbReference type="Proteomes" id="UP001499951"/>
    </source>
</evidence>
<dbReference type="SUPFAM" id="SSF51621">
    <property type="entry name" value="Phosphoenolpyruvate/pyruvate domain"/>
    <property type="match status" value="1"/>
</dbReference>
<dbReference type="Pfam" id="PF03328">
    <property type="entry name" value="HpcH_HpaI"/>
    <property type="match status" value="1"/>
</dbReference>
<sequence length="261" mass="27326">MPADALILDLEDAVAPEAKDAARDSVCAAVRGGFGKREVIVRINPLDSVWGDRDLLAVAAARPDAILIPKVGSARDIHRADQRLCHAADAGGLALWAMIETPRAIMDINGITEAGGRLSCLVMGTNDLVKEMGGRHTPDRTNIAAALTFVVLAARCHGLAIIDGVYNDIADADGFAGQCAQGRSFGFDGKTVIHPSQIGPANDAFGPSPDEVEAARHIIAAFDAPENKGKGALLVDGRMVERLHAETARRTVALSEAIAGL</sequence>
<evidence type="ECO:0000313" key="6">
    <source>
        <dbReference type="EMBL" id="GAA0582256.1"/>
    </source>
</evidence>
<dbReference type="PIRSF" id="PIRSF015582">
    <property type="entry name" value="Cit_lyase_B"/>
    <property type="match status" value="1"/>
</dbReference>
<dbReference type="GO" id="GO:0016829">
    <property type="term" value="F:lyase activity"/>
    <property type="evidence" value="ECO:0007669"/>
    <property type="project" value="UniProtKB-KW"/>
</dbReference>
<evidence type="ECO:0000256" key="3">
    <source>
        <dbReference type="ARBA" id="ARBA00022723"/>
    </source>
</evidence>
<evidence type="ECO:0000256" key="4">
    <source>
        <dbReference type="ARBA" id="ARBA00022842"/>
    </source>
</evidence>
<protein>
    <submittedName>
        <fullName evidence="6">CoA ester lyase</fullName>
    </submittedName>
</protein>
<name>A0ABP3Q7S0_9PROT</name>
<organism evidence="6 7">
    <name type="scientific">Rhizomicrobium electricum</name>
    <dbReference type="NCBI Taxonomy" id="480070"/>
    <lineage>
        <taxon>Bacteria</taxon>
        <taxon>Pseudomonadati</taxon>
        <taxon>Pseudomonadota</taxon>
        <taxon>Alphaproteobacteria</taxon>
        <taxon>Micropepsales</taxon>
        <taxon>Micropepsaceae</taxon>
        <taxon>Rhizomicrobium</taxon>
    </lineage>
</organism>